<reference evidence="4" key="2">
    <citation type="submission" date="2022-05" db="EMBL/GenBank/DDBJ databases">
        <title>Metagenome Sequencing of an Archaeal-Dominated Microbial Community from a Hot Spring at the Los Azufres Geothermal Field, Mexico.</title>
        <authorList>
            <person name="Marin-Paredes R."/>
            <person name="Martinez-Romero E."/>
            <person name="Servin-Garciduenas L.E."/>
        </authorList>
    </citation>
    <scope>NUCLEOTIDE SEQUENCE</scope>
    <source>
        <strain evidence="4">AZ1-454</strain>
    </source>
</reference>
<evidence type="ECO:0000259" key="2">
    <source>
        <dbReference type="Pfam" id="PF01979"/>
    </source>
</evidence>
<dbReference type="GO" id="GO:0016810">
    <property type="term" value="F:hydrolase activity, acting on carbon-nitrogen (but not peptide) bonds"/>
    <property type="evidence" value="ECO:0007669"/>
    <property type="project" value="InterPro"/>
</dbReference>
<accession>A0A0F2LT10</accession>
<keyword evidence="1" id="KW-0378">Hydrolase</keyword>
<dbReference type="SUPFAM" id="SSF51556">
    <property type="entry name" value="Metallo-dependent hydrolases"/>
    <property type="match status" value="1"/>
</dbReference>
<evidence type="ECO:0000313" key="3">
    <source>
        <dbReference type="EMBL" id="KJR78936.1"/>
    </source>
</evidence>
<feature type="domain" description="Amidohydrolase-related" evidence="2">
    <location>
        <begin position="53"/>
        <end position="387"/>
    </location>
</feature>
<organism evidence="3">
    <name type="scientific">Candidatus Aramenus sulfurataquae</name>
    <dbReference type="NCBI Taxonomy" id="1326980"/>
    <lineage>
        <taxon>Archaea</taxon>
        <taxon>Thermoproteota</taxon>
        <taxon>Thermoprotei</taxon>
        <taxon>Sulfolobales</taxon>
        <taxon>Sulfolobaceae</taxon>
        <taxon>Candidatus Aramenus</taxon>
    </lineage>
</organism>
<protein>
    <submittedName>
        <fullName evidence="4">Amidohydrolase</fullName>
    </submittedName>
    <submittedName>
        <fullName evidence="3">N-ethylammeline chlorohydrolase</fullName>
    </submittedName>
</protein>
<evidence type="ECO:0000256" key="1">
    <source>
        <dbReference type="ARBA" id="ARBA00022801"/>
    </source>
</evidence>
<dbReference type="EMBL" id="JZWS02000001">
    <property type="protein sequence ID" value="MCL7343039.1"/>
    <property type="molecule type" value="Genomic_DNA"/>
</dbReference>
<dbReference type="InterPro" id="IPR050287">
    <property type="entry name" value="MTA/SAH_deaminase"/>
</dbReference>
<gene>
    <name evidence="4" type="ORF">TQ35_000430</name>
    <name evidence="3" type="ORF">TQ35_04650</name>
</gene>
<dbReference type="CDD" id="cd01298">
    <property type="entry name" value="ATZ_TRZ_like"/>
    <property type="match status" value="1"/>
</dbReference>
<sequence length="412" mass="46578">MEVRNKTYTLVKCKLLLDARGVKENVNVVVEDGVIKDIGNSREGDEVDCSNLVVTPGFVNSHTHTAMIALRGYYDDAELQEWLQRMWDFEKRMSSRLMRLGSEIAILEMLSSGTTAFVDMYFNPEDIKELAEKYKVRGFAGYTFLDSMLDPEEVARRQEGLRDSKHFKAIVNVHSVYSVEEDTVKLAKELAESEGTWIHIHVSETRKEIYDVKRRTGRFPVEYLRDLGLTSLVNAVHLGWVASWEIEELKKARATTHCPTSNMKLATAGAFPFFEMMEGGINVTLGTDGASSNNSLDILAEMKNAVLLQRHNYWDTRIKAIHAFKAATVNGYKLLGIKGGLLEKGYAADMVLFDASLLYPLTRDRLLSNIVYYAGQDAVVATIADGVIYSRSELVQRRRKLGEELNRELEKL</sequence>
<dbReference type="Gene3D" id="3.20.20.140">
    <property type="entry name" value="Metal-dependent hydrolases"/>
    <property type="match status" value="1"/>
</dbReference>
<dbReference type="InterPro" id="IPR011059">
    <property type="entry name" value="Metal-dep_hydrolase_composite"/>
</dbReference>
<dbReference type="Pfam" id="PF01979">
    <property type="entry name" value="Amidohydro_1"/>
    <property type="match status" value="1"/>
</dbReference>
<evidence type="ECO:0000313" key="4">
    <source>
        <dbReference type="EMBL" id="MCL7343039.1"/>
    </source>
</evidence>
<dbReference type="PANTHER" id="PTHR43794">
    <property type="entry name" value="AMINOHYDROLASE SSNA-RELATED"/>
    <property type="match status" value="1"/>
</dbReference>
<reference evidence="3" key="1">
    <citation type="submission" date="2015-03" db="EMBL/GenBank/DDBJ databases">
        <title>Metagenome Sequencing of an Archaeal-Dominated Microbial Community from a Hot Spring at the Los Azufres Geothermal Field, Mexico.</title>
        <authorList>
            <person name="Servin-Garciduenas L.E."/>
            <person name="Martinez-Romero E."/>
        </authorList>
    </citation>
    <scope>NUCLEOTIDE SEQUENCE [LARGE SCALE GENOMIC DNA]</scope>
    <source>
        <strain evidence="3">AZ1-454</strain>
    </source>
</reference>
<dbReference type="EMBL" id="JZWS01000035">
    <property type="protein sequence ID" value="KJR78936.1"/>
    <property type="molecule type" value="Genomic_DNA"/>
</dbReference>
<name>A0A0F2LT10_9CREN</name>
<dbReference type="AlphaFoldDB" id="A0A0F2LT10"/>
<dbReference type="PATRIC" id="fig|1326980.8.peg.1499"/>
<dbReference type="SUPFAM" id="SSF51338">
    <property type="entry name" value="Composite domain of metallo-dependent hydrolases"/>
    <property type="match status" value="1"/>
</dbReference>
<dbReference type="PANTHER" id="PTHR43794:SF11">
    <property type="entry name" value="AMIDOHYDROLASE-RELATED DOMAIN-CONTAINING PROTEIN"/>
    <property type="match status" value="1"/>
</dbReference>
<comment type="caution">
    <text evidence="3">The sequence shown here is derived from an EMBL/GenBank/DDBJ whole genome shotgun (WGS) entry which is preliminary data.</text>
</comment>
<dbReference type="InterPro" id="IPR032466">
    <property type="entry name" value="Metal_Hydrolase"/>
</dbReference>
<dbReference type="InterPro" id="IPR006680">
    <property type="entry name" value="Amidohydro-rel"/>
</dbReference>
<dbReference type="Gene3D" id="2.30.40.10">
    <property type="entry name" value="Urease, subunit C, domain 1"/>
    <property type="match status" value="1"/>
</dbReference>
<proteinExistence type="predicted"/>